<organism evidence="2 3">
    <name type="scientific">Serinibacter salmoneus</name>
    <dbReference type="NCBI Taxonomy" id="556530"/>
    <lineage>
        <taxon>Bacteria</taxon>
        <taxon>Bacillati</taxon>
        <taxon>Actinomycetota</taxon>
        <taxon>Actinomycetes</taxon>
        <taxon>Micrococcales</taxon>
        <taxon>Beutenbergiaceae</taxon>
        <taxon>Serinibacter</taxon>
    </lineage>
</organism>
<sequence length="182" mass="20377">MVRGWSRFRRAIQGARGAPEHVPPGQHAPAGSGEPPSRNAIVRPMTTERIAQALTRLDYRYLRDEQGELCGLWGYRLFTFTLVHERLLLVRGRWARQGGIPRRTDLLEFANRWNATNVRPKCYLRVGDDGRVHVLAETALPVTAGLSDAQLDNHLSLSLSSGSLVFDSLDEHFPDPILADEA</sequence>
<dbReference type="RefSeq" id="WP_245866729.1">
    <property type="nucleotide sequence ID" value="NZ_PDJD01000001.1"/>
</dbReference>
<dbReference type="InterPro" id="IPR019660">
    <property type="entry name" value="Put_sensory_transdc_reg_YbjN"/>
</dbReference>
<gene>
    <name evidence="2" type="ORF">ATL40_0921</name>
</gene>
<evidence type="ECO:0000313" key="3">
    <source>
        <dbReference type="Proteomes" id="UP000224915"/>
    </source>
</evidence>
<keyword evidence="3" id="KW-1185">Reference proteome</keyword>
<comment type="caution">
    <text evidence="2">The sequence shown here is derived from an EMBL/GenBank/DDBJ whole genome shotgun (WGS) entry which is preliminary data.</text>
</comment>
<evidence type="ECO:0000256" key="1">
    <source>
        <dbReference type="SAM" id="MobiDB-lite"/>
    </source>
</evidence>
<dbReference type="EMBL" id="PDJD01000001">
    <property type="protein sequence ID" value="PFG19361.1"/>
    <property type="molecule type" value="Genomic_DNA"/>
</dbReference>
<dbReference type="AlphaFoldDB" id="A0A2A9CZ09"/>
<accession>A0A2A9CZ09</accession>
<name>A0A2A9CZ09_9MICO</name>
<reference evidence="2 3" key="1">
    <citation type="submission" date="2017-10" db="EMBL/GenBank/DDBJ databases">
        <title>Sequencing the genomes of 1000 actinobacteria strains.</title>
        <authorList>
            <person name="Klenk H.-P."/>
        </authorList>
    </citation>
    <scope>NUCLEOTIDE SEQUENCE [LARGE SCALE GENOMIC DNA]</scope>
    <source>
        <strain evidence="2 3">DSM 21801</strain>
    </source>
</reference>
<proteinExistence type="predicted"/>
<protein>
    <submittedName>
        <fullName evidence="2">Putative sensory transduction regulator</fullName>
    </submittedName>
</protein>
<dbReference type="Pfam" id="PF10722">
    <property type="entry name" value="YbjN"/>
    <property type="match status" value="1"/>
</dbReference>
<dbReference type="Proteomes" id="UP000224915">
    <property type="component" value="Unassembled WGS sequence"/>
</dbReference>
<feature type="region of interest" description="Disordered" evidence="1">
    <location>
        <begin position="15"/>
        <end position="40"/>
    </location>
</feature>
<evidence type="ECO:0000313" key="2">
    <source>
        <dbReference type="EMBL" id="PFG19361.1"/>
    </source>
</evidence>